<evidence type="ECO:0000256" key="1">
    <source>
        <dbReference type="SAM" id="Coils"/>
    </source>
</evidence>
<keyword evidence="1" id="KW-0175">Coiled coil</keyword>
<name>A0A0D2WYB5_CAPO3</name>
<evidence type="ECO:0000256" key="2">
    <source>
        <dbReference type="SAM" id="MobiDB-lite"/>
    </source>
</evidence>
<dbReference type="PANTHER" id="PTHR31728">
    <property type="entry name" value="ABRAXAS FAMILY MEMBER"/>
    <property type="match status" value="1"/>
</dbReference>
<feature type="region of interest" description="Disordered" evidence="2">
    <location>
        <begin position="255"/>
        <end position="274"/>
    </location>
</feature>
<protein>
    <recommendedName>
        <fullName evidence="5">MPN domain-containing protein</fullName>
    </recommendedName>
</protein>
<dbReference type="EMBL" id="KE346375">
    <property type="protein sequence ID" value="KJE97883.1"/>
    <property type="molecule type" value="Genomic_DNA"/>
</dbReference>
<evidence type="ECO:0000313" key="3">
    <source>
        <dbReference type="EMBL" id="KJE97883.1"/>
    </source>
</evidence>
<dbReference type="InterPro" id="IPR023238">
    <property type="entry name" value="FAM175"/>
</dbReference>
<sequence>MTTTFAARIAGPVLSSLLFEFATTKPQLHGLLFGSIRKRAITTFRDDCEYVHDEIIVHVESFQVVESDYGLPNFSALTKAEVPAHAQVVGWFVARHQATLLLPTILEKTLHTELLAHFRPSTSSSSSSSGAPAAPFVMGLFTGKLSDTQAVHSFDYVLLRHVTAPPSEIRHSFKTIQPPFVAFDTTTPVFDALSHREYRMPSVEVRQAKRADLALLPELLSDDPSTPTPPASSVEVLVTSSTLGACDQHHLLPHPPSKEQHSIFGPGSSQTAQNGNMNHMMNAMIQRIQGLCQEVSSTNAAVSELENRLAEKKAAAAARYQSHAATITFDHSSSLPYEAQTPLGVAYD</sequence>
<accession>A0A0D2WYB5</accession>
<evidence type="ECO:0000313" key="4">
    <source>
        <dbReference type="Proteomes" id="UP000008743"/>
    </source>
</evidence>
<dbReference type="STRING" id="595528.A0A0D2WYB5"/>
<dbReference type="RefSeq" id="XP_004343050.1">
    <property type="nucleotide sequence ID" value="XM_004343000.2"/>
</dbReference>
<organism evidence="3 4">
    <name type="scientific">Capsaspora owczarzaki (strain ATCC 30864)</name>
    <dbReference type="NCBI Taxonomy" id="595528"/>
    <lineage>
        <taxon>Eukaryota</taxon>
        <taxon>Filasterea</taxon>
        <taxon>Capsaspora</taxon>
    </lineage>
</organism>
<dbReference type="InParanoid" id="A0A0D2WYB5"/>
<feature type="coiled-coil region" evidence="1">
    <location>
        <begin position="288"/>
        <end position="315"/>
    </location>
</feature>
<dbReference type="GO" id="GO:0005634">
    <property type="term" value="C:nucleus"/>
    <property type="evidence" value="ECO:0007669"/>
    <property type="project" value="TreeGrafter"/>
</dbReference>
<dbReference type="GO" id="GO:0031593">
    <property type="term" value="F:polyubiquitin modification-dependent protein binding"/>
    <property type="evidence" value="ECO:0007669"/>
    <property type="project" value="TreeGrafter"/>
</dbReference>
<keyword evidence="4" id="KW-1185">Reference proteome</keyword>
<dbReference type="PANTHER" id="PTHR31728:SF5">
    <property type="entry name" value="OS07G0540200 PROTEIN"/>
    <property type="match status" value="1"/>
</dbReference>
<dbReference type="PhylomeDB" id="A0A0D2WYB5"/>
<evidence type="ECO:0008006" key="5">
    <source>
        <dbReference type="Google" id="ProtNLM"/>
    </source>
</evidence>
<dbReference type="Pfam" id="PF21125">
    <property type="entry name" value="MPN_2A_DUB_like"/>
    <property type="match status" value="1"/>
</dbReference>
<reference evidence="4" key="1">
    <citation type="submission" date="2011-02" db="EMBL/GenBank/DDBJ databases">
        <title>The Genome Sequence of Capsaspora owczarzaki ATCC 30864.</title>
        <authorList>
            <person name="Russ C."/>
            <person name="Cuomo C."/>
            <person name="Burger G."/>
            <person name="Gray M.W."/>
            <person name="Holland P.W.H."/>
            <person name="King N."/>
            <person name="Lang F.B.F."/>
            <person name="Roger A.J."/>
            <person name="Ruiz-Trillo I."/>
            <person name="Young S.K."/>
            <person name="Zeng Q."/>
            <person name="Gargeya S."/>
            <person name="Alvarado L."/>
            <person name="Berlin A."/>
            <person name="Chapman S.B."/>
            <person name="Chen Z."/>
            <person name="Freedman E."/>
            <person name="Gellesch M."/>
            <person name="Goldberg J."/>
            <person name="Griggs A."/>
            <person name="Gujja S."/>
            <person name="Heilman E."/>
            <person name="Heiman D."/>
            <person name="Howarth C."/>
            <person name="Mehta T."/>
            <person name="Neiman D."/>
            <person name="Pearson M."/>
            <person name="Roberts A."/>
            <person name="Saif S."/>
            <person name="Shea T."/>
            <person name="Shenoy N."/>
            <person name="Sisk P."/>
            <person name="Stolte C."/>
            <person name="Sykes S."/>
            <person name="White J."/>
            <person name="Yandava C."/>
            <person name="Haas B."/>
            <person name="Nusbaum C."/>
            <person name="Birren B."/>
        </authorList>
    </citation>
    <scope>NUCLEOTIDE SEQUENCE</scope>
    <source>
        <strain evidence="4">ATCC 30864</strain>
    </source>
</reference>
<dbReference type="AlphaFoldDB" id="A0A0D2WYB5"/>
<gene>
    <name evidence="3" type="ORF">CAOG_007962</name>
</gene>
<dbReference type="Proteomes" id="UP000008743">
    <property type="component" value="Unassembled WGS sequence"/>
</dbReference>
<proteinExistence type="predicted"/>